<proteinExistence type="predicted"/>
<sequence>METAIQPCIQHEQSELAQNLRFQNFRLRFSHTYSFSMSPAYLANRLKHRSTHLPSALWRRVILSFP</sequence>
<protein>
    <submittedName>
        <fullName evidence="2">Unplaced genomic scaffold K443scaffold_1093, whole genome shotgun sequence</fullName>
    </submittedName>
</protein>
<reference evidence="3" key="2">
    <citation type="submission" date="2015-01" db="EMBL/GenBank/DDBJ databases">
        <title>Evolutionary Origins and Diversification of the Mycorrhizal Mutualists.</title>
        <authorList>
            <consortium name="DOE Joint Genome Institute"/>
            <consortium name="Mycorrhizal Genomics Consortium"/>
            <person name="Kohler A."/>
            <person name="Kuo A."/>
            <person name="Nagy L.G."/>
            <person name="Floudas D."/>
            <person name="Copeland A."/>
            <person name="Barry K.W."/>
            <person name="Cichocki N."/>
            <person name="Veneault-Fourrey C."/>
            <person name="LaButti K."/>
            <person name="Lindquist E.A."/>
            <person name="Lipzen A."/>
            <person name="Lundell T."/>
            <person name="Morin E."/>
            <person name="Murat C."/>
            <person name="Riley R."/>
            <person name="Ohm R."/>
            <person name="Sun H."/>
            <person name="Tunlid A."/>
            <person name="Henrissat B."/>
            <person name="Grigoriev I.V."/>
            <person name="Hibbett D.S."/>
            <person name="Martin F."/>
        </authorList>
    </citation>
    <scope>NUCLEOTIDE SEQUENCE [LARGE SCALE GENOMIC DNA]</scope>
    <source>
        <strain evidence="2 3">LaAM-08-1</strain>
    </source>
</reference>
<dbReference type="EMBL" id="KN839628">
    <property type="protein sequence ID" value="KIJ89541.1"/>
    <property type="molecule type" value="Genomic_DNA"/>
</dbReference>
<name>A0A0C9WPN9_9AGAR</name>
<organism evidence="1 3">
    <name type="scientific">Laccaria amethystina LaAM-08-1</name>
    <dbReference type="NCBI Taxonomy" id="1095629"/>
    <lineage>
        <taxon>Eukaryota</taxon>
        <taxon>Fungi</taxon>
        <taxon>Dikarya</taxon>
        <taxon>Basidiomycota</taxon>
        <taxon>Agaricomycotina</taxon>
        <taxon>Agaricomycetes</taxon>
        <taxon>Agaricomycetidae</taxon>
        <taxon>Agaricales</taxon>
        <taxon>Agaricineae</taxon>
        <taxon>Hydnangiaceae</taxon>
        <taxon>Laccaria</taxon>
    </lineage>
</organism>
<keyword evidence="3" id="KW-1185">Reference proteome</keyword>
<evidence type="ECO:0000313" key="2">
    <source>
        <dbReference type="EMBL" id="KIJ89541.1"/>
    </source>
</evidence>
<reference evidence="1 3" key="1">
    <citation type="submission" date="2014-04" db="EMBL/GenBank/DDBJ databases">
        <authorList>
            <consortium name="DOE Joint Genome Institute"/>
            <person name="Kuo A."/>
            <person name="Kohler A."/>
            <person name="Nagy L.G."/>
            <person name="Floudas D."/>
            <person name="Copeland A."/>
            <person name="Barry K.W."/>
            <person name="Cichocki N."/>
            <person name="Veneault-Fourrey C."/>
            <person name="LaButti K."/>
            <person name="Lindquist E.A."/>
            <person name="Lipzen A."/>
            <person name="Lundell T."/>
            <person name="Morin E."/>
            <person name="Murat C."/>
            <person name="Sun H."/>
            <person name="Tunlid A."/>
            <person name="Henrissat B."/>
            <person name="Grigoriev I.V."/>
            <person name="Hibbett D.S."/>
            <person name="Martin F."/>
            <person name="Nordberg H.P."/>
            <person name="Cantor M.N."/>
            <person name="Hua S.X."/>
        </authorList>
    </citation>
    <scope>NUCLEOTIDE SEQUENCE [LARGE SCALE GENOMIC DNA]</scope>
    <source>
        <strain evidence="1 3">LaAM-08-1</strain>
    </source>
</reference>
<reference evidence="1" key="3">
    <citation type="submission" date="2015-02" db="EMBL/GenBank/DDBJ databases">
        <title>Evolutionary Origins and Diversification of the Mycorrhizal Mutualists.</title>
        <authorList>
            <consortium name="DOE Joint Genome Institute"/>
            <consortium name="Mycorrhizal Genomics Consortium"/>
            <person name="Kohler A."/>
            <person name="Kuo A."/>
            <person name="Nagy L.G."/>
            <person name="Floudas D."/>
            <person name="Copeland A."/>
            <person name="Barry K.W."/>
            <person name="Cichocki N."/>
            <person name="Veneault-Fourrey C."/>
            <person name="LaButti K."/>
            <person name="Lindquist E.A."/>
            <person name="Lipzen A."/>
            <person name="Lundell T."/>
            <person name="Morin E."/>
            <person name="Murat C."/>
            <person name="Riley R."/>
            <person name="Ohm R."/>
            <person name="Sun H."/>
            <person name="Tunlid A."/>
            <person name="Henrissat B."/>
            <person name="Grigoriev I.V."/>
            <person name="Hibbett D.S."/>
            <person name="Martin F."/>
        </authorList>
    </citation>
    <scope>NUCLEOTIDE SEQUENCE</scope>
    <source>
        <strain evidence="1">LaAM-08-1</strain>
    </source>
</reference>
<dbReference type="Proteomes" id="UP000054477">
    <property type="component" value="Unassembled WGS sequence"/>
</dbReference>
<dbReference type="HOGENOM" id="CLU_2831539_0_0_1"/>
<evidence type="ECO:0000313" key="1">
    <source>
        <dbReference type="EMBL" id="KIJ89538.1"/>
    </source>
</evidence>
<dbReference type="EMBL" id="KN839629">
    <property type="protein sequence ID" value="KIJ89538.1"/>
    <property type="molecule type" value="Genomic_DNA"/>
</dbReference>
<gene>
    <name evidence="2" type="ORF">K443DRAFT_687243</name>
    <name evidence="1" type="ORF">K443DRAFT_687244</name>
</gene>
<dbReference type="AlphaFoldDB" id="A0A0C9WPN9"/>
<accession>A0A0C9WPN9</accession>
<evidence type="ECO:0000313" key="3">
    <source>
        <dbReference type="Proteomes" id="UP000054477"/>
    </source>
</evidence>